<dbReference type="SUPFAM" id="SSF52518">
    <property type="entry name" value="Thiamin diphosphate-binding fold (THDP-binding)"/>
    <property type="match status" value="2"/>
</dbReference>
<dbReference type="GO" id="GO:0050660">
    <property type="term" value="F:flavin adenine dinucleotide binding"/>
    <property type="evidence" value="ECO:0007669"/>
    <property type="project" value="TreeGrafter"/>
</dbReference>
<proteinExistence type="inferred from homology"/>
<evidence type="ECO:0000259" key="5">
    <source>
        <dbReference type="Pfam" id="PF00205"/>
    </source>
</evidence>
<dbReference type="KEGG" id="dmp:FAK_40050"/>
<evidence type="ECO:0000256" key="4">
    <source>
        <dbReference type="RuleBase" id="RU362132"/>
    </source>
</evidence>
<accession>A0AAU9ER55</accession>
<name>A0AAU9ER55_9BACT</name>
<sequence>MESSNQANGAQILAEAIKGYGITHVFYVEAVLRQTLIRLEELGIKRIVTHAEKSAVYMADGMARATGKPAVCMAQSVGAGNMAAGLQEPWLAHSPVVAITGQKQVSHRYRNAYQEVYHRPYYEPVTKYNVEVNTLSQLPLLLRQAFREATTGCPGPAHIDVYGILGDELERAAGELSMVCEERYAAYPAERPAPAAADVEKAVEALEKAEHPVIVAGSGAVISEAGPEILALAEKLAMPIAYAVDGNGMVPPGHPLCLGPVGTYSRWCANQCVSEADLVLFVGSGTGDQVTNMWSIPRSGTQVIEVNIEPAQVGVNYPNLCSLIGDAKVAVGLLAQTVKPQRGETDWSRRAAELVRAWRAEVELLMSSDARPIRPERLCREVTKALPENAILVSCTGNSAIWSGTMIELAKPGQRYIRATGGSLGWAFPASLGVKCGAPERPVVCFTGDGGLYYHLSELETAARWNIPVVVLVNNNGGYGQCLRGIRGAYGQHPGRKEDQYLFHKVNLAQVAREMGCEGERVEDPARIGPAITEALASGRPSLVEVMTDIDCLSPVPWQPQWAGG</sequence>
<dbReference type="PANTHER" id="PTHR18968">
    <property type="entry name" value="THIAMINE PYROPHOSPHATE ENZYMES"/>
    <property type="match status" value="1"/>
</dbReference>
<dbReference type="InterPro" id="IPR012000">
    <property type="entry name" value="Thiamin_PyroP_enz_cen_dom"/>
</dbReference>
<dbReference type="InterPro" id="IPR000399">
    <property type="entry name" value="TPP-bd_CS"/>
</dbReference>
<dbReference type="InterPro" id="IPR011766">
    <property type="entry name" value="TPP_enzyme_TPP-bd"/>
</dbReference>
<dbReference type="Gene3D" id="3.40.50.970">
    <property type="match status" value="2"/>
</dbReference>
<reference evidence="9" key="1">
    <citation type="journal article" date="2023" name="Arch. Microbiol.">
        <title>Desulfoferula mesophilus gen. nov. sp. nov., a mesophilic sulfate-reducing bacterium isolated from a brackish lake sediment.</title>
        <authorList>
            <person name="Watanabe T."/>
            <person name="Yabe T."/>
            <person name="Tsuji J.M."/>
            <person name="Fukui M."/>
        </authorList>
    </citation>
    <scope>NUCLEOTIDE SEQUENCE [LARGE SCALE GENOMIC DNA]</scope>
    <source>
        <strain evidence="9">12FAK</strain>
    </source>
</reference>
<dbReference type="EMBL" id="AP028679">
    <property type="protein sequence ID" value="BEQ16939.1"/>
    <property type="molecule type" value="Genomic_DNA"/>
</dbReference>
<dbReference type="CDD" id="cd07035">
    <property type="entry name" value="TPP_PYR_POX_like"/>
    <property type="match status" value="1"/>
</dbReference>
<dbReference type="AlphaFoldDB" id="A0AAU9ER55"/>
<evidence type="ECO:0000256" key="1">
    <source>
        <dbReference type="ARBA" id="ARBA00001964"/>
    </source>
</evidence>
<evidence type="ECO:0000259" key="6">
    <source>
        <dbReference type="Pfam" id="PF02775"/>
    </source>
</evidence>
<dbReference type="InterPro" id="IPR045229">
    <property type="entry name" value="TPP_enz"/>
</dbReference>
<keyword evidence="9" id="KW-1185">Reference proteome</keyword>
<evidence type="ECO:0000259" key="7">
    <source>
        <dbReference type="Pfam" id="PF02776"/>
    </source>
</evidence>
<dbReference type="Pfam" id="PF00205">
    <property type="entry name" value="TPP_enzyme_M"/>
    <property type="match status" value="1"/>
</dbReference>
<dbReference type="Gene3D" id="3.40.50.1220">
    <property type="entry name" value="TPP-binding domain"/>
    <property type="match status" value="1"/>
</dbReference>
<evidence type="ECO:0000256" key="2">
    <source>
        <dbReference type="ARBA" id="ARBA00007812"/>
    </source>
</evidence>
<evidence type="ECO:0000256" key="3">
    <source>
        <dbReference type="ARBA" id="ARBA00023052"/>
    </source>
</evidence>
<evidence type="ECO:0000313" key="9">
    <source>
        <dbReference type="Proteomes" id="UP001366166"/>
    </source>
</evidence>
<dbReference type="RefSeq" id="WP_338603498.1">
    <property type="nucleotide sequence ID" value="NZ_AP028679.1"/>
</dbReference>
<organism evidence="8 9">
    <name type="scientific">Desulfoferula mesophila</name>
    <dbReference type="NCBI Taxonomy" id="3058419"/>
    <lineage>
        <taxon>Bacteria</taxon>
        <taxon>Pseudomonadati</taxon>
        <taxon>Thermodesulfobacteriota</taxon>
        <taxon>Desulfarculia</taxon>
        <taxon>Desulfarculales</taxon>
        <taxon>Desulfarculaceae</taxon>
        <taxon>Desulfoferula</taxon>
    </lineage>
</organism>
<dbReference type="Pfam" id="PF02776">
    <property type="entry name" value="TPP_enzyme_N"/>
    <property type="match status" value="1"/>
</dbReference>
<dbReference type="PROSITE" id="PS00187">
    <property type="entry name" value="TPP_ENZYMES"/>
    <property type="match status" value="1"/>
</dbReference>
<comment type="cofactor">
    <cofactor evidence="1">
        <name>thiamine diphosphate</name>
        <dbReference type="ChEBI" id="CHEBI:58937"/>
    </cofactor>
</comment>
<dbReference type="InterPro" id="IPR012001">
    <property type="entry name" value="Thiamin_PyroP_enz_TPP-bd_dom"/>
</dbReference>
<dbReference type="GO" id="GO:0003984">
    <property type="term" value="F:acetolactate synthase activity"/>
    <property type="evidence" value="ECO:0007669"/>
    <property type="project" value="TreeGrafter"/>
</dbReference>
<dbReference type="CDD" id="cd00568">
    <property type="entry name" value="TPP_enzymes"/>
    <property type="match status" value="1"/>
</dbReference>
<dbReference type="Proteomes" id="UP001366166">
    <property type="component" value="Chromosome"/>
</dbReference>
<dbReference type="InterPro" id="IPR029061">
    <property type="entry name" value="THDP-binding"/>
</dbReference>
<dbReference type="GO" id="GO:0005948">
    <property type="term" value="C:acetolactate synthase complex"/>
    <property type="evidence" value="ECO:0007669"/>
    <property type="project" value="TreeGrafter"/>
</dbReference>
<dbReference type="GO" id="GO:0000287">
    <property type="term" value="F:magnesium ion binding"/>
    <property type="evidence" value="ECO:0007669"/>
    <property type="project" value="InterPro"/>
</dbReference>
<feature type="domain" description="Thiamine pyrophosphate enzyme N-terminal TPP-binding" evidence="7">
    <location>
        <begin position="8"/>
        <end position="115"/>
    </location>
</feature>
<feature type="domain" description="Thiamine pyrophosphate enzyme central" evidence="5">
    <location>
        <begin position="199"/>
        <end position="331"/>
    </location>
</feature>
<comment type="similarity">
    <text evidence="2 4">Belongs to the TPP enzyme family.</text>
</comment>
<dbReference type="GO" id="GO:0009099">
    <property type="term" value="P:L-valine biosynthetic process"/>
    <property type="evidence" value="ECO:0007669"/>
    <property type="project" value="TreeGrafter"/>
</dbReference>
<dbReference type="Pfam" id="PF02775">
    <property type="entry name" value="TPP_enzyme_C"/>
    <property type="match status" value="1"/>
</dbReference>
<dbReference type="InterPro" id="IPR029035">
    <property type="entry name" value="DHS-like_NAD/FAD-binding_dom"/>
</dbReference>
<dbReference type="GO" id="GO:0009097">
    <property type="term" value="P:isoleucine biosynthetic process"/>
    <property type="evidence" value="ECO:0007669"/>
    <property type="project" value="TreeGrafter"/>
</dbReference>
<feature type="domain" description="Thiamine pyrophosphate enzyme TPP-binding" evidence="6">
    <location>
        <begin position="396"/>
        <end position="546"/>
    </location>
</feature>
<dbReference type="SUPFAM" id="SSF52467">
    <property type="entry name" value="DHS-like NAD/FAD-binding domain"/>
    <property type="match status" value="1"/>
</dbReference>
<dbReference type="PANTHER" id="PTHR18968:SF13">
    <property type="entry name" value="ACETOLACTATE SYNTHASE CATALYTIC SUBUNIT, MITOCHONDRIAL"/>
    <property type="match status" value="1"/>
</dbReference>
<protein>
    <submittedName>
        <fullName evidence="8">Acetolactate synthase</fullName>
    </submittedName>
</protein>
<evidence type="ECO:0000313" key="8">
    <source>
        <dbReference type="EMBL" id="BEQ16939.1"/>
    </source>
</evidence>
<dbReference type="GO" id="GO:0030976">
    <property type="term" value="F:thiamine pyrophosphate binding"/>
    <property type="evidence" value="ECO:0007669"/>
    <property type="project" value="InterPro"/>
</dbReference>
<gene>
    <name evidence="8" type="ORF">FAK_40050</name>
</gene>
<keyword evidence="3 4" id="KW-0786">Thiamine pyrophosphate</keyword>